<reference evidence="1 2" key="1">
    <citation type="submission" date="2019-02" db="EMBL/GenBank/DDBJ databases">
        <title>Genomic Encyclopedia of Type Strains, Phase IV (KMG-IV): sequencing the most valuable type-strain genomes for metagenomic binning, comparative biology and taxonomic classification.</title>
        <authorList>
            <person name="Goeker M."/>
        </authorList>
    </citation>
    <scope>NUCLEOTIDE SEQUENCE [LARGE SCALE GENOMIC DNA]</scope>
    <source>
        <strain evidence="1 2">DSM 101727</strain>
    </source>
</reference>
<evidence type="ECO:0000313" key="1">
    <source>
        <dbReference type="EMBL" id="RZS37836.1"/>
    </source>
</evidence>
<dbReference type="Proteomes" id="UP000294257">
    <property type="component" value="Unassembled WGS sequence"/>
</dbReference>
<comment type="caution">
    <text evidence="1">The sequence shown here is derived from an EMBL/GenBank/DDBJ whole genome shotgun (WGS) entry which is preliminary data.</text>
</comment>
<dbReference type="InterPro" id="IPR048152">
    <property type="entry name" value="AMED_5909-like"/>
</dbReference>
<organism evidence="1 2">
    <name type="scientific">Herbihabitans rhizosphaerae</name>
    <dbReference type="NCBI Taxonomy" id="1872711"/>
    <lineage>
        <taxon>Bacteria</taxon>
        <taxon>Bacillati</taxon>
        <taxon>Actinomycetota</taxon>
        <taxon>Actinomycetes</taxon>
        <taxon>Pseudonocardiales</taxon>
        <taxon>Pseudonocardiaceae</taxon>
        <taxon>Herbihabitans</taxon>
    </lineage>
</organism>
<dbReference type="AlphaFoldDB" id="A0A4Q7KND2"/>
<sequence>MSVERWRELDRVDTLAAVHELLGQLRPRRSAPRSELVAYLRKSAAVYAKVAEIDRDHHYEALYFAGRDRERAEALEKGEEGKSPK</sequence>
<proteinExistence type="predicted"/>
<protein>
    <submittedName>
        <fullName evidence="1">Uncharacterized protein</fullName>
    </submittedName>
</protein>
<dbReference type="RefSeq" id="WP_242613469.1">
    <property type="nucleotide sequence ID" value="NZ_SGWQ01000005.1"/>
</dbReference>
<keyword evidence="2" id="KW-1185">Reference proteome</keyword>
<evidence type="ECO:0000313" key="2">
    <source>
        <dbReference type="Proteomes" id="UP000294257"/>
    </source>
</evidence>
<dbReference type="NCBIfam" id="NF041510">
    <property type="entry name" value="AMED_5909_fam"/>
    <property type="match status" value="1"/>
</dbReference>
<gene>
    <name evidence="1" type="ORF">EV193_105396</name>
</gene>
<accession>A0A4Q7KND2</accession>
<dbReference type="EMBL" id="SGWQ01000005">
    <property type="protein sequence ID" value="RZS37836.1"/>
    <property type="molecule type" value="Genomic_DNA"/>
</dbReference>
<name>A0A4Q7KND2_9PSEU</name>